<dbReference type="EMBL" id="FMAW01000001">
    <property type="protein sequence ID" value="SCB72318.1"/>
    <property type="molecule type" value="Genomic_DNA"/>
</dbReference>
<dbReference type="Proteomes" id="UP000182448">
    <property type="component" value="Unassembled WGS sequence"/>
</dbReference>
<keyword evidence="3" id="KW-1185">Reference proteome</keyword>
<proteinExistence type="predicted"/>
<sequence length="59" mass="6485">MIKNIGYALMIIAFLAILSPLIYMSDNIFKFLIIQSYGPIVLLGIGLAFILGDRIGLIV</sequence>
<feature type="transmembrane region" description="Helical" evidence="1">
    <location>
        <begin position="7"/>
        <end position="25"/>
    </location>
</feature>
<evidence type="ECO:0000313" key="2">
    <source>
        <dbReference type="EMBL" id="SCB72318.1"/>
    </source>
</evidence>
<keyword evidence="1" id="KW-1133">Transmembrane helix</keyword>
<feature type="transmembrane region" description="Helical" evidence="1">
    <location>
        <begin position="31"/>
        <end position="51"/>
    </location>
</feature>
<evidence type="ECO:0000313" key="3">
    <source>
        <dbReference type="Proteomes" id="UP000182448"/>
    </source>
</evidence>
<reference evidence="2 3" key="1">
    <citation type="submission" date="2016-08" db="EMBL/GenBank/DDBJ databases">
        <authorList>
            <person name="Varghese N."/>
            <person name="Submissions Spin"/>
        </authorList>
    </citation>
    <scope>NUCLEOTIDE SEQUENCE [LARGE SCALE GENOMIC DNA]</scope>
    <source>
        <strain evidence="2 3">R-53116</strain>
    </source>
</reference>
<name>A0ABY0JZP7_WEIHE</name>
<protein>
    <submittedName>
        <fullName evidence="2">Uncharacterized protein</fullName>
    </submittedName>
</protein>
<keyword evidence="1" id="KW-0472">Membrane</keyword>
<keyword evidence="1" id="KW-0812">Transmembrane</keyword>
<gene>
    <name evidence="2" type="ORF">GA0061075_10149</name>
</gene>
<accession>A0ABY0JZP7</accession>
<organism evidence="2 3">
    <name type="scientific">Weissella hellenica</name>
    <dbReference type="NCBI Taxonomy" id="46256"/>
    <lineage>
        <taxon>Bacteria</taxon>
        <taxon>Bacillati</taxon>
        <taxon>Bacillota</taxon>
        <taxon>Bacilli</taxon>
        <taxon>Lactobacillales</taxon>
        <taxon>Lactobacillaceae</taxon>
        <taxon>Weissella</taxon>
    </lineage>
</organism>
<comment type="caution">
    <text evidence="2">The sequence shown here is derived from an EMBL/GenBank/DDBJ whole genome shotgun (WGS) entry which is preliminary data.</text>
</comment>
<evidence type="ECO:0000256" key="1">
    <source>
        <dbReference type="SAM" id="Phobius"/>
    </source>
</evidence>